<sequence length="55" mass="6094">MSMECDTRLSMMALQDRTNHTPAPRRNHLSRRARNTAASAAAMAAFALTLFTRTA</sequence>
<dbReference type="Proteomes" id="UP000428328">
    <property type="component" value="Chromosome"/>
</dbReference>
<dbReference type="RefSeq" id="WP_158946676.1">
    <property type="nucleotide sequence ID" value="NZ_CP046400.1"/>
</dbReference>
<evidence type="ECO:0000313" key="3">
    <source>
        <dbReference type="EMBL" id="QGY39450.1"/>
    </source>
</evidence>
<feature type="region of interest" description="Disordered" evidence="1">
    <location>
        <begin position="1"/>
        <end position="32"/>
    </location>
</feature>
<gene>
    <name evidence="3" type="ORF">GM415_04715</name>
</gene>
<keyword evidence="2" id="KW-0472">Membrane</keyword>
<keyword evidence="4" id="KW-1185">Reference proteome</keyword>
<reference evidence="3 4" key="1">
    <citation type="submission" date="2019-11" db="EMBL/GenBank/DDBJ databases">
        <authorList>
            <person name="Zheng R.K."/>
            <person name="Sun C.M."/>
        </authorList>
    </citation>
    <scope>NUCLEOTIDE SEQUENCE [LARGE SCALE GENOMIC DNA]</scope>
    <source>
        <strain evidence="3 4">SRB007</strain>
    </source>
</reference>
<dbReference type="EMBL" id="CP046400">
    <property type="protein sequence ID" value="QGY39450.1"/>
    <property type="molecule type" value="Genomic_DNA"/>
</dbReference>
<keyword evidence="2" id="KW-1133">Transmembrane helix</keyword>
<evidence type="ECO:0000256" key="1">
    <source>
        <dbReference type="SAM" id="MobiDB-lite"/>
    </source>
</evidence>
<keyword evidence="2" id="KW-0812">Transmembrane</keyword>
<feature type="compositionally biased region" description="Basic residues" evidence="1">
    <location>
        <begin position="23"/>
        <end position="32"/>
    </location>
</feature>
<organism evidence="3 4">
    <name type="scientific">Pseudodesulfovibrio cashew</name>
    <dbReference type="NCBI Taxonomy" id="2678688"/>
    <lineage>
        <taxon>Bacteria</taxon>
        <taxon>Pseudomonadati</taxon>
        <taxon>Thermodesulfobacteriota</taxon>
        <taxon>Desulfovibrionia</taxon>
        <taxon>Desulfovibrionales</taxon>
        <taxon>Desulfovibrionaceae</taxon>
    </lineage>
</organism>
<dbReference type="AlphaFoldDB" id="A0A6I6JEG4"/>
<feature type="transmembrane region" description="Helical" evidence="2">
    <location>
        <begin position="35"/>
        <end position="52"/>
    </location>
</feature>
<evidence type="ECO:0000313" key="4">
    <source>
        <dbReference type="Proteomes" id="UP000428328"/>
    </source>
</evidence>
<name>A0A6I6JEG4_9BACT</name>
<dbReference type="KEGG" id="psel:GM415_04715"/>
<proteinExistence type="predicted"/>
<protein>
    <submittedName>
        <fullName evidence="3">Uncharacterized protein</fullName>
    </submittedName>
</protein>
<accession>A0A6I6JEG4</accession>
<evidence type="ECO:0000256" key="2">
    <source>
        <dbReference type="SAM" id="Phobius"/>
    </source>
</evidence>